<dbReference type="AlphaFoldDB" id="A0A1T4T5I0"/>
<dbReference type="SMART" id="SM00530">
    <property type="entry name" value="HTH_XRE"/>
    <property type="match status" value="1"/>
</dbReference>
<accession>A0A1T4T5I0</accession>
<dbReference type="Gene3D" id="1.10.260.40">
    <property type="entry name" value="lambda repressor-like DNA-binding domains"/>
    <property type="match status" value="1"/>
</dbReference>
<dbReference type="PANTHER" id="PTHR46797:SF1">
    <property type="entry name" value="METHYLPHOSPHONATE SYNTHASE"/>
    <property type="match status" value="1"/>
</dbReference>
<dbReference type="InterPro" id="IPR001387">
    <property type="entry name" value="Cro/C1-type_HTH"/>
</dbReference>
<proteinExistence type="predicted"/>
<dbReference type="STRING" id="1365950.SAMN05428963_11916"/>
<feature type="domain" description="HTH cro/C1-type" evidence="2">
    <location>
        <begin position="8"/>
        <end position="66"/>
    </location>
</feature>
<dbReference type="InterPro" id="IPR010982">
    <property type="entry name" value="Lambda_DNA-bd_dom_sf"/>
</dbReference>
<keyword evidence="4" id="KW-1185">Reference proteome</keyword>
<dbReference type="PROSITE" id="PS50943">
    <property type="entry name" value="HTH_CROC1"/>
    <property type="match status" value="1"/>
</dbReference>
<dbReference type="Proteomes" id="UP000190135">
    <property type="component" value="Unassembled WGS sequence"/>
</dbReference>
<keyword evidence="1" id="KW-0238">DNA-binding</keyword>
<dbReference type="GO" id="GO:0003677">
    <property type="term" value="F:DNA binding"/>
    <property type="evidence" value="ECO:0007669"/>
    <property type="project" value="UniProtKB-KW"/>
</dbReference>
<dbReference type="EMBL" id="FUXL01000019">
    <property type="protein sequence ID" value="SKA35428.1"/>
    <property type="molecule type" value="Genomic_DNA"/>
</dbReference>
<evidence type="ECO:0000313" key="4">
    <source>
        <dbReference type="Proteomes" id="UP000190135"/>
    </source>
</evidence>
<evidence type="ECO:0000313" key="3">
    <source>
        <dbReference type="EMBL" id="SKA35428.1"/>
    </source>
</evidence>
<evidence type="ECO:0000259" key="2">
    <source>
        <dbReference type="PROSITE" id="PS50943"/>
    </source>
</evidence>
<dbReference type="PANTHER" id="PTHR46797">
    <property type="entry name" value="HTH-TYPE TRANSCRIPTIONAL REGULATOR"/>
    <property type="match status" value="1"/>
</dbReference>
<protein>
    <submittedName>
        <fullName evidence="3">Transcriptional regulator</fullName>
    </submittedName>
</protein>
<reference evidence="3 4" key="1">
    <citation type="submission" date="2017-02" db="EMBL/GenBank/DDBJ databases">
        <authorList>
            <person name="Peterson S.W."/>
        </authorList>
    </citation>
    <scope>NUCLEOTIDE SEQUENCE [LARGE SCALE GENOMIC DNA]</scope>
    <source>
        <strain evidence="3 4">USBA 369</strain>
    </source>
</reference>
<dbReference type="GO" id="GO:0005829">
    <property type="term" value="C:cytosol"/>
    <property type="evidence" value="ECO:0007669"/>
    <property type="project" value="TreeGrafter"/>
</dbReference>
<dbReference type="GO" id="GO:0003700">
    <property type="term" value="F:DNA-binding transcription factor activity"/>
    <property type="evidence" value="ECO:0007669"/>
    <property type="project" value="TreeGrafter"/>
</dbReference>
<dbReference type="OrthoDB" id="9809730at2"/>
<dbReference type="Pfam" id="PF13560">
    <property type="entry name" value="HTH_31"/>
    <property type="match status" value="1"/>
</dbReference>
<dbReference type="InterPro" id="IPR050807">
    <property type="entry name" value="TransReg_Diox_bact_type"/>
</dbReference>
<dbReference type="SUPFAM" id="SSF47413">
    <property type="entry name" value="lambda repressor-like DNA-binding domains"/>
    <property type="match status" value="1"/>
</dbReference>
<name>A0A1T4T5I0_9HYPH</name>
<gene>
    <name evidence="3" type="ORF">SAMN05428963_11916</name>
</gene>
<dbReference type="CDD" id="cd00093">
    <property type="entry name" value="HTH_XRE"/>
    <property type="match status" value="1"/>
</dbReference>
<dbReference type="RefSeq" id="WP_078710103.1">
    <property type="nucleotide sequence ID" value="NZ_FUXL01000019.1"/>
</dbReference>
<organism evidence="3 4">
    <name type="scientific">Consotaella salsifontis</name>
    <dbReference type="NCBI Taxonomy" id="1365950"/>
    <lineage>
        <taxon>Bacteria</taxon>
        <taxon>Pseudomonadati</taxon>
        <taxon>Pseudomonadota</taxon>
        <taxon>Alphaproteobacteria</taxon>
        <taxon>Hyphomicrobiales</taxon>
        <taxon>Aurantimonadaceae</taxon>
        <taxon>Consotaella</taxon>
    </lineage>
</organism>
<sequence>MTPFGEKIRALRHERGVTQGEMAAALGVSSAYLSALEHGRRGRPTWPMLQRIIGYLNVIWDDAEELQRLAEISHPRVTVDTGGLGPEATRLANRLAETIAILPPETVRQLLETLETAATRAEAEAQARRRRRR</sequence>
<evidence type="ECO:0000256" key="1">
    <source>
        <dbReference type="ARBA" id="ARBA00023125"/>
    </source>
</evidence>